<organism evidence="6 7">
    <name type="scientific">Aphanomyces astaci</name>
    <name type="common">Crayfish plague agent</name>
    <dbReference type="NCBI Taxonomy" id="112090"/>
    <lineage>
        <taxon>Eukaryota</taxon>
        <taxon>Sar</taxon>
        <taxon>Stramenopiles</taxon>
        <taxon>Oomycota</taxon>
        <taxon>Saprolegniomycetes</taxon>
        <taxon>Saprolegniales</taxon>
        <taxon>Verrucalvaceae</taxon>
        <taxon>Aphanomyces</taxon>
    </lineage>
</organism>
<evidence type="ECO:0000256" key="2">
    <source>
        <dbReference type="ARBA" id="ARBA00023163"/>
    </source>
</evidence>
<dbReference type="Gene3D" id="1.10.10.60">
    <property type="entry name" value="Homeodomain-like"/>
    <property type="match status" value="1"/>
</dbReference>
<evidence type="ECO:0000256" key="3">
    <source>
        <dbReference type="ARBA" id="ARBA00023242"/>
    </source>
</evidence>
<dbReference type="GO" id="GO:0003677">
    <property type="term" value="F:DNA binding"/>
    <property type="evidence" value="ECO:0007669"/>
    <property type="project" value="InterPro"/>
</dbReference>
<sequence length="590" mass="64710">MTITIVRFMWLLCASILPPFLFIEGQSTEIPKSCCATCLNTITAFHYDPTKWSECVKETACCFCSTPDPGAPTFDPVPPLVRNIPQVKQGEPLRFVWPGVVNVTYVFLQGNKTALPKLNDAFLKHDGDAFSACFDSVGTMYFRGWSKDPCMSASSEKVVRVVAGTSPDVSCSASTTPAPTKRGACNLQRAALRANGDCVCSWLEYSNPPDCTDPSIYKIGAITISATAGFIASGISDTSQPGSSGRKYERRTKRFIWPDELHRLFVAAVFDVGLKNASPKALLTLMGTPACTNGLTTEHLKSHLQKYRLNYDRSRVEFLKFFDESVSESTKHQKRKAKVMVPQGAVTSMFPIMPKRKRSLGDVNEGSGGESSSDGEVHPDEKVAKVVAATSSISRQLDMQSKTLKVQAQFQEEIQQQLYEQAVLQRQLQVKCFPLMPAPNGAYMSPVLPPGDPSTSSSTGFLLDLPHPTSSAAQPALSSSVQLHAPHIQMQMTMHQQMRLHQHMLQRKVEVSQVSNMSNTQAALLESPPVPPTTKEPPTFRSQLNADWASADPKDDDVDHGGGVEPVSMTEGFAWDLDDDMNDDLFGFLK</sequence>
<dbReference type="InterPro" id="IPR006447">
    <property type="entry name" value="Myb_dom_plants"/>
</dbReference>
<feature type="signal peptide" evidence="5">
    <location>
        <begin position="1"/>
        <end position="27"/>
    </location>
</feature>
<feature type="region of interest" description="Disordered" evidence="4">
    <location>
        <begin position="357"/>
        <end position="380"/>
    </location>
</feature>
<feature type="chain" id="PRO_5018739899" description="HTH myb-type domain-containing protein" evidence="5">
    <location>
        <begin position="28"/>
        <end position="590"/>
    </location>
</feature>
<dbReference type="SUPFAM" id="SSF46689">
    <property type="entry name" value="Homeodomain-like"/>
    <property type="match status" value="1"/>
</dbReference>
<dbReference type="AlphaFoldDB" id="A0A3R6XXA5"/>
<evidence type="ECO:0000256" key="4">
    <source>
        <dbReference type="SAM" id="MobiDB-lite"/>
    </source>
</evidence>
<protein>
    <recommendedName>
        <fullName evidence="8">HTH myb-type domain-containing protein</fullName>
    </recommendedName>
</protein>
<dbReference type="PANTHER" id="PTHR31499">
    <property type="entry name" value="MYB FAMILY TRANSCRIPTION FACTOR PHL11"/>
    <property type="match status" value="1"/>
</dbReference>
<comment type="caution">
    <text evidence="6">The sequence shown here is derived from an EMBL/GenBank/DDBJ whole genome shotgun (WGS) entry which is preliminary data.</text>
</comment>
<dbReference type="VEuPathDB" id="FungiDB:H257_11609"/>
<evidence type="ECO:0000256" key="5">
    <source>
        <dbReference type="SAM" id="SignalP"/>
    </source>
</evidence>
<keyword evidence="1" id="KW-0805">Transcription regulation</keyword>
<dbReference type="EMBL" id="QUTG01002890">
    <property type="protein sequence ID" value="RHY94184.1"/>
    <property type="molecule type" value="Genomic_DNA"/>
</dbReference>
<evidence type="ECO:0008006" key="8">
    <source>
        <dbReference type="Google" id="ProtNLM"/>
    </source>
</evidence>
<dbReference type="GO" id="GO:0003700">
    <property type="term" value="F:DNA-binding transcription factor activity"/>
    <property type="evidence" value="ECO:0007669"/>
    <property type="project" value="InterPro"/>
</dbReference>
<accession>A0A3R6XXA5</accession>
<dbReference type="Proteomes" id="UP000285712">
    <property type="component" value="Unassembled WGS sequence"/>
</dbReference>
<reference evidence="6 7" key="1">
    <citation type="submission" date="2018-08" db="EMBL/GenBank/DDBJ databases">
        <title>Aphanomyces genome sequencing and annotation.</title>
        <authorList>
            <person name="Minardi D."/>
            <person name="Oidtmann B."/>
            <person name="Van Der Giezen M."/>
            <person name="Studholme D.J."/>
        </authorList>
    </citation>
    <scope>NUCLEOTIDE SEQUENCE [LARGE SCALE GENOMIC DNA]</scope>
    <source>
        <strain evidence="6 7">Sv</strain>
    </source>
</reference>
<evidence type="ECO:0000313" key="6">
    <source>
        <dbReference type="EMBL" id="RHY94184.1"/>
    </source>
</evidence>
<dbReference type="VEuPathDB" id="FungiDB:H257_11610"/>
<dbReference type="InterPro" id="IPR046955">
    <property type="entry name" value="PHR1-like"/>
</dbReference>
<dbReference type="FunFam" id="1.10.10.60:FF:000007">
    <property type="entry name" value="Two-component response regulator"/>
    <property type="match status" value="1"/>
</dbReference>
<keyword evidence="3" id="KW-0539">Nucleus</keyword>
<dbReference type="NCBIfam" id="TIGR01557">
    <property type="entry name" value="myb_SHAQKYF"/>
    <property type="match status" value="1"/>
</dbReference>
<keyword evidence="5" id="KW-0732">Signal</keyword>
<keyword evidence="2" id="KW-0804">Transcription</keyword>
<evidence type="ECO:0000313" key="7">
    <source>
        <dbReference type="Proteomes" id="UP000285712"/>
    </source>
</evidence>
<name>A0A3R6XXA5_APHAT</name>
<dbReference type="PANTHER" id="PTHR31499:SF11">
    <property type="entry name" value="MYB FAMILY TRANSCRIPTION FACTOR PHL8"/>
    <property type="match status" value="1"/>
</dbReference>
<dbReference type="InterPro" id="IPR009057">
    <property type="entry name" value="Homeodomain-like_sf"/>
</dbReference>
<evidence type="ECO:0000256" key="1">
    <source>
        <dbReference type="ARBA" id="ARBA00023015"/>
    </source>
</evidence>
<gene>
    <name evidence="6" type="ORF">DYB35_007385</name>
</gene>
<proteinExistence type="predicted"/>